<feature type="binding site" evidence="3">
    <location>
        <position position="360"/>
    </location>
    <ligand>
        <name>CTP</name>
        <dbReference type="ChEBI" id="CHEBI:37563"/>
    </ligand>
</feature>
<comment type="similarity">
    <text evidence="3">In the C-terminal section; belongs to the PPC synthetase family.</text>
</comment>
<dbReference type="GO" id="GO:0071513">
    <property type="term" value="C:phosphopantothenoylcysteine decarboxylase complex"/>
    <property type="evidence" value="ECO:0007669"/>
    <property type="project" value="TreeGrafter"/>
</dbReference>
<comment type="similarity">
    <text evidence="3">In the N-terminal section; belongs to the HFCD (homo-oligomeric flavin containing Cys decarboxylase) superfamily.</text>
</comment>
<dbReference type="Pfam" id="PF04127">
    <property type="entry name" value="DFP"/>
    <property type="match status" value="1"/>
</dbReference>
<dbReference type="EC" id="6.3.2.5" evidence="3"/>
<feature type="region of interest" description="Phosphopantothenate--cysteine ligase" evidence="3">
    <location>
        <begin position="205"/>
        <end position="427"/>
    </location>
</feature>
<dbReference type="Proteomes" id="UP000053352">
    <property type="component" value="Unassembled WGS sequence"/>
</dbReference>
<dbReference type="GO" id="GO:0015941">
    <property type="term" value="P:pantothenate catabolic process"/>
    <property type="evidence" value="ECO:0007669"/>
    <property type="project" value="InterPro"/>
</dbReference>
<dbReference type="STRING" id="2309.CF15_07185"/>
<dbReference type="PANTHER" id="PTHR14359:SF6">
    <property type="entry name" value="PHOSPHOPANTOTHENOYLCYSTEINE DECARBOXYLASE"/>
    <property type="match status" value="1"/>
</dbReference>
<dbReference type="PANTHER" id="PTHR14359">
    <property type="entry name" value="HOMO-OLIGOMERIC FLAVIN CONTAINING CYS DECARBOXYLASE FAMILY"/>
    <property type="match status" value="1"/>
</dbReference>
<dbReference type="EMBL" id="LNTB01000001">
    <property type="protein sequence ID" value="KSW12497.1"/>
    <property type="molecule type" value="Genomic_DNA"/>
</dbReference>
<keyword evidence="3" id="KW-0288">FMN</keyword>
<proteinExistence type="inferred from homology"/>
<organism evidence="7 8">
    <name type="scientific">Pyrodictium occultum</name>
    <dbReference type="NCBI Taxonomy" id="2309"/>
    <lineage>
        <taxon>Archaea</taxon>
        <taxon>Thermoproteota</taxon>
        <taxon>Thermoprotei</taxon>
        <taxon>Desulfurococcales</taxon>
        <taxon>Pyrodictiaceae</taxon>
        <taxon>Pyrodictium</taxon>
    </lineage>
</organism>
<keyword evidence="3" id="KW-0511">Multifunctional enzyme</keyword>
<comment type="caution">
    <text evidence="7">The sequence shown here is derived from an EMBL/GenBank/DDBJ whole genome shotgun (WGS) entry which is preliminary data.</text>
</comment>
<reference evidence="7 8" key="1">
    <citation type="submission" date="2015-11" db="EMBL/GenBank/DDBJ databases">
        <title>Genome sequence of Pyrodictium occultum PL-19, a marine hyperthermophilic archaeon isolated from Volcano, Italy.</title>
        <authorList>
            <person name="Utturkar S."/>
            <person name="Huber H."/>
            <person name="Leptihn S."/>
            <person name="Brown S."/>
            <person name="Stetter K.O."/>
            <person name="Podar M."/>
        </authorList>
    </citation>
    <scope>NUCLEOTIDE SEQUENCE [LARGE SCALE GENOMIC DNA]</scope>
    <source>
        <strain evidence="7 8">PL-19</strain>
    </source>
</reference>
<evidence type="ECO:0000259" key="5">
    <source>
        <dbReference type="Pfam" id="PF02441"/>
    </source>
</evidence>
<dbReference type="InterPro" id="IPR007085">
    <property type="entry name" value="DNA/pantothenate-metab_flavo_C"/>
</dbReference>
<evidence type="ECO:0000313" key="8">
    <source>
        <dbReference type="Proteomes" id="UP000053352"/>
    </source>
</evidence>
<feature type="domain" description="DNA/pantothenate metabolism flavoprotein C-terminal" evidence="6">
    <location>
        <begin position="200"/>
        <end position="416"/>
    </location>
</feature>
<gene>
    <name evidence="3" type="primary">coaBC</name>
    <name evidence="7" type="ORF">CF15_07185</name>
</gene>
<dbReference type="GO" id="GO:0004633">
    <property type="term" value="F:phosphopantothenoylcysteine decarboxylase activity"/>
    <property type="evidence" value="ECO:0007669"/>
    <property type="project" value="UniProtKB-UniRule"/>
</dbReference>
<dbReference type="GO" id="GO:0004632">
    <property type="term" value="F:phosphopantothenate--cysteine ligase activity"/>
    <property type="evidence" value="ECO:0007669"/>
    <property type="project" value="UniProtKB-UniRule"/>
</dbReference>
<feature type="binding site" evidence="3">
    <location>
        <position position="298"/>
    </location>
    <ligand>
        <name>CTP</name>
        <dbReference type="ChEBI" id="CHEBI:37563"/>
    </ligand>
</feature>
<keyword evidence="3" id="KW-0436">Ligase</keyword>
<evidence type="ECO:0000259" key="6">
    <source>
        <dbReference type="Pfam" id="PF04127"/>
    </source>
</evidence>
<evidence type="ECO:0000256" key="2">
    <source>
        <dbReference type="ARBA" id="ARBA00023239"/>
    </source>
</evidence>
<feature type="coiled-coil region" evidence="4">
    <location>
        <begin position="344"/>
        <end position="374"/>
    </location>
</feature>
<name>A0A0V8RWT8_PYROC</name>
<feature type="region of interest" description="Phosphopantothenoylcysteine decarboxylase" evidence="3">
    <location>
        <begin position="1"/>
        <end position="204"/>
    </location>
</feature>
<sequence length="427" mass="46291">MTRGLEPWLWGARHPSAGIIGELGGDLEGRCIALGVTGSAAVYRSIDLARLLMRYGAVVRVAMTRAAAELVSPSLFEWATGLPAVTEITGAIEHVALARLCDAVLVAPASLDTLSEIASLRASTPVSALAQEAAGLGKPVLLVPAMHMGMWRRAGRLVEELERQGFHVLHPLVEGEQAKYPPVELTAWWAEAVVTRGRDLQGVHVLVTAGPTREHLDPVRVVTNPSTGKMGVSLALEAAWRGARVRLVHGPLCAGLPRGWTGYLDEAVRVETSEEMMATVLRAVRRVDAALYAAAVADYRPARSSGEKIPSTGGRLSVELEPTPKIVEEAVAEAPRAVHVGFAAETARDDRELEEKAREKLERYKLDAVAANNVLEPGAGFGYDTNRLLVVTWRGERIEIPRMHKRLAARRLLDTVGRLLREGHRPR</sequence>
<keyword evidence="8" id="KW-1185">Reference proteome</keyword>
<feature type="binding site" evidence="3">
    <location>
        <position position="342"/>
    </location>
    <ligand>
        <name>CTP</name>
        <dbReference type="ChEBI" id="CHEBI:37563"/>
    </ligand>
</feature>
<feature type="domain" description="Flavoprotein" evidence="5">
    <location>
        <begin position="32"/>
        <end position="152"/>
    </location>
</feature>
<dbReference type="Pfam" id="PF02441">
    <property type="entry name" value="Flavoprotein"/>
    <property type="match status" value="1"/>
</dbReference>
<dbReference type="SUPFAM" id="SSF102645">
    <property type="entry name" value="CoaB-like"/>
    <property type="match status" value="1"/>
</dbReference>
<keyword evidence="2 3" id="KW-0456">Lyase</keyword>
<dbReference type="AlphaFoldDB" id="A0A0V8RWT8"/>
<dbReference type="InterPro" id="IPR005252">
    <property type="entry name" value="CoaBC"/>
</dbReference>
<accession>A0A0V8RWT8</accession>
<comment type="pathway">
    <text evidence="3">Cofactor biosynthesis; coenzyme A biosynthesis.</text>
</comment>
<dbReference type="Gene3D" id="3.40.50.10300">
    <property type="entry name" value="CoaB-like"/>
    <property type="match status" value="1"/>
</dbReference>
<dbReference type="InterPro" id="IPR035929">
    <property type="entry name" value="CoaB-like_sf"/>
</dbReference>
<evidence type="ECO:0000256" key="4">
    <source>
        <dbReference type="SAM" id="Coils"/>
    </source>
</evidence>
<comment type="caution">
    <text evidence="3">Lacks conserved residue(s) required for the propagation of feature annotation.</text>
</comment>
<evidence type="ECO:0000256" key="3">
    <source>
        <dbReference type="HAMAP-Rule" id="MF_02225"/>
    </source>
</evidence>
<keyword evidence="3" id="KW-0460">Magnesium</keyword>
<keyword evidence="1 3" id="KW-0210">Decarboxylase</keyword>
<dbReference type="GO" id="GO:0046872">
    <property type="term" value="F:metal ion binding"/>
    <property type="evidence" value="ECO:0007669"/>
    <property type="project" value="UniProtKB-KW"/>
</dbReference>
<comment type="catalytic activity">
    <reaction evidence="3">
        <text>N-[(R)-4-phosphopantothenoyl]-L-cysteine + H(+) = (R)-4'-phosphopantetheine + CO2</text>
        <dbReference type="Rhea" id="RHEA:16793"/>
        <dbReference type="ChEBI" id="CHEBI:15378"/>
        <dbReference type="ChEBI" id="CHEBI:16526"/>
        <dbReference type="ChEBI" id="CHEBI:59458"/>
        <dbReference type="ChEBI" id="CHEBI:61723"/>
        <dbReference type="EC" id="4.1.1.36"/>
    </reaction>
</comment>
<keyword evidence="4" id="KW-0175">Coiled coil</keyword>
<keyword evidence="3" id="KW-0285">Flavoprotein</keyword>
<dbReference type="EC" id="4.1.1.36" evidence="3"/>
<comment type="cofactor">
    <cofactor evidence="3">
        <name>Mg(2+)</name>
        <dbReference type="ChEBI" id="CHEBI:18420"/>
    </cofactor>
</comment>
<dbReference type="NCBIfam" id="TIGR00521">
    <property type="entry name" value="coaBC_dfp"/>
    <property type="match status" value="1"/>
</dbReference>
<comment type="catalytic activity">
    <reaction evidence="3">
        <text>(R)-4'-phosphopantothenate + L-cysteine + CTP = N-[(R)-4-phosphopantothenoyl]-L-cysteine + CMP + diphosphate + H(+)</text>
        <dbReference type="Rhea" id="RHEA:19397"/>
        <dbReference type="ChEBI" id="CHEBI:10986"/>
        <dbReference type="ChEBI" id="CHEBI:15378"/>
        <dbReference type="ChEBI" id="CHEBI:33019"/>
        <dbReference type="ChEBI" id="CHEBI:35235"/>
        <dbReference type="ChEBI" id="CHEBI:37563"/>
        <dbReference type="ChEBI" id="CHEBI:59458"/>
        <dbReference type="ChEBI" id="CHEBI:60377"/>
        <dbReference type="EC" id="6.3.2.5"/>
    </reaction>
</comment>
<dbReference type="HAMAP" id="MF_02225">
    <property type="entry name" value="CoaBC"/>
    <property type="match status" value="1"/>
</dbReference>
<evidence type="ECO:0000313" key="7">
    <source>
        <dbReference type="EMBL" id="KSW12497.1"/>
    </source>
</evidence>
<dbReference type="Gene3D" id="3.40.50.1950">
    <property type="entry name" value="Flavin prenyltransferase-like"/>
    <property type="match status" value="1"/>
</dbReference>
<feature type="binding site" evidence="3">
    <location>
        <position position="308"/>
    </location>
    <ligand>
        <name>CTP</name>
        <dbReference type="ChEBI" id="CHEBI:37563"/>
    </ligand>
</feature>
<comment type="function">
    <text evidence="3">Catalyzes two sequential steps in the biosynthesis of coenzyme A. In the first step cysteine is conjugated to 4'-phosphopantothenate to form 4-phosphopantothenoylcysteine. In the second step the latter compound is decarboxylated to form 4'-phosphopantotheine.</text>
</comment>
<dbReference type="InterPro" id="IPR003382">
    <property type="entry name" value="Flavoprotein"/>
</dbReference>
<keyword evidence="3" id="KW-0479">Metal-binding</keyword>
<dbReference type="InterPro" id="IPR036551">
    <property type="entry name" value="Flavin_trans-like"/>
</dbReference>
<comment type="cofactor">
    <cofactor evidence="3">
        <name>FMN</name>
        <dbReference type="ChEBI" id="CHEBI:58210"/>
    </cofactor>
    <text evidence="3">Binds 1 FMN per subunit.</text>
</comment>
<evidence type="ECO:0000256" key="1">
    <source>
        <dbReference type="ARBA" id="ARBA00022793"/>
    </source>
</evidence>
<protein>
    <recommendedName>
        <fullName evidence="3">Coenzyme A biosynthesis bifunctional protein CoaBC</fullName>
    </recommendedName>
    <alternativeName>
        <fullName evidence="3">DNA/pantothenate metabolism flavoprotein</fullName>
    </alternativeName>
    <alternativeName>
        <fullName evidence="3">Phosphopantothenoylcysteine synthetase/decarboxylase</fullName>
        <shortName evidence="3">PPCS-PPCDC</shortName>
    </alternativeName>
    <domain>
        <recommendedName>
            <fullName evidence="3">Phosphopantothenoylcysteine decarboxylase</fullName>
            <shortName evidence="3">PPC decarboxylase</shortName>
            <shortName evidence="3">PPC-DC</shortName>
            <ecNumber evidence="3">4.1.1.36</ecNumber>
        </recommendedName>
        <alternativeName>
            <fullName evidence="3">CoaC</fullName>
        </alternativeName>
    </domain>
    <domain>
        <recommendedName>
            <fullName evidence="3">Phosphopantothenate--cysteine ligase</fullName>
            <ecNumber evidence="3">6.3.2.5</ecNumber>
        </recommendedName>
        <alternativeName>
            <fullName evidence="3">CoaB</fullName>
        </alternativeName>
        <alternativeName>
            <fullName evidence="3">Phosphopantothenoylcysteine synthetase</fullName>
            <shortName evidence="3">PPC synthetase</shortName>
            <shortName evidence="3">PPC-S</shortName>
        </alternativeName>
    </domain>
</protein>
<dbReference type="SUPFAM" id="SSF52507">
    <property type="entry name" value="Homo-oligomeric flavin-containing Cys decarboxylases, HFCD"/>
    <property type="match status" value="1"/>
</dbReference>
<dbReference type="GO" id="GO:0015937">
    <property type="term" value="P:coenzyme A biosynthetic process"/>
    <property type="evidence" value="ECO:0007669"/>
    <property type="project" value="UniProtKB-UniRule"/>
</dbReference>
<dbReference type="GO" id="GO:0010181">
    <property type="term" value="F:FMN binding"/>
    <property type="evidence" value="ECO:0007669"/>
    <property type="project" value="UniProtKB-UniRule"/>
</dbReference>
<dbReference type="UniPathway" id="UPA00241"/>